<dbReference type="STRING" id="547559.Nmag_0256"/>
<reference evidence="3" key="1">
    <citation type="submission" date="2010-02" db="EMBL/GenBank/DDBJ databases">
        <title>Complete sequence of chromosome of Natrialba magadii ATCC 43099.</title>
        <authorList>
            <consortium name="US DOE Joint Genome Institute"/>
            <person name="Lucas S."/>
            <person name="Copeland A."/>
            <person name="Lapidus A."/>
            <person name="Cheng J.-F."/>
            <person name="Bruce D."/>
            <person name="Goodwin L."/>
            <person name="Pitluck S."/>
            <person name="Davenport K."/>
            <person name="Saunders E."/>
            <person name="Detter J.C."/>
            <person name="Han C."/>
            <person name="Tapia R."/>
            <person name="Land M."/>
            <person name="Hauser L."/>
            <person name="Kyrpides N."/>
            <person name="Mikhailova N."/>
            <person name="De Castro R.E."/>
            <person name="Maupin-Furlow J.A."/>
            <person name="Woyke T."/>
        </authorList>
    </citation>
    <scope>NUCLEOTIDE SEQUENCE [LARGE SCALE GENOMIC DNA]</scope>
    <source>
        <strain evidence="3">ATCC 43099 / DSM 3394 / CCM 3739 / CIP 104546 / IAM 13178 / JCM 8861 / NBRC 102185 / NCIMB 2190 / MS3</strain>
    </source>
</reference>
<protein>
    <submittedName>
        <fullName evidence="1">Uncharacterized protein</fullName>
    </submittedName>
</protein>
<dbReference type="AlphaFoldDB" id="D3SX28"/>
<evidence type="ECO:0000313" key="2">
    <source>
        <dbReference type="EMBL" id="ELY33507.1"/>
    </source>
</evidence>
<dbReference type="EMBL" id="CP001932">
    <property type="protein sequence ID" value="ADD03848.1"/>
    <property type="molecule type" value="Genomic_DNA"/>
</dbReference>
<reference evidence="2 4" key="3">
    <citation type="journal article" date="2014" name="PLoS Genet.">
        <title>Phylogenetically driven sequencing of extremely halophilic archaea reveals strategies for static and dynamic osmo-response.</title>
        <authorList>
            <person name="Becker E.A."/>
            <person name="Seitzer P.M."/>
            <person name="Tritt A."/>
            <person name="Larsen D."/>
            <person name="Krusor M."/>
            <person name="Yao A.I."/>
            <person name="Wu D."/>
            <person name="Madern D."/>
            <person name="Eisen J.A."/>
            <person name="Darling A.E."/>
            <person name="Facciotti M.T."/>
        </authorList>
    </citation>
    <scope>NUCLEOTIDE SEQUENCE [LARGE SCALE GENOMIC DNA]</scope>
    <source>
        <strain evidence="4">ATCC 43099 / DSM 3394 / CCM 3739 / CIP 104546 / IAM 13178 / JCM 8861 / NBRC 102185 / NCIMB 2190 / MS3</strain>
        <strain evidence="2">MS-3</strain>
    </source>
</reference>
<dbReference type="EMBL" id="AOHS01000009">
    <property type="protein sequence ID" value="ELY33507.1"/>
    <property type="molecule type" value="Genomic_DNA"/>
</dbReference>
<gene>
    <name evidence="1" type="ordered locus">Nmag_0256</name>
    <name evidence="2" type="ORF">C500_01705</name>
</gene>
<sequence>MMQPETLHLGGDDSPRNSKLRAIARLDDRYNEEWTPAGDIIDDLLDDRLAELDGDSGDRT</sequence>
<accession>D3SX28</accession>
<dbReference type="KEGG" id="nmg:Nmag_0256"/>
<dbReference type="PATRIC" id="fig|547559.17.peg.322"/>
<evidence type="ECO:0000313" key="3">
    <source>
        <dbReference type="Proteomes" id="UP000001879"/>
    </source>
</evidence>
<dbReference type="Proteomes" id="UP000001879">
    <property type="component" value="Chromosome"/>
</dbReference>
<reference evidence="1 3" key="2">
    <citation type="journal article" date="2012" name="BMC Genomics">
        <title>A comparative genomics perspective on the genetic content of the alkaliphilic haloarchaeon Natrialba magadii ATCC 43099T.</title>
        <authorList>
            <person name="Siddaramappa S."/>
            <person name="Challacombe J.F."/>
            <person name="Decastro R.E."/>
            <person name="Pfeiffer F."/>
            <person name="Sastre D.E."/>
            <person name="Gimenez M.I."/>
            <person name="Paggi R.A."/>
            <person name="Detter J.C."/>
            <person name="Davenport K.W."/>
            <person name="Goodwin L.A."/>
            <person name="Kyrpides N."/>
            <person name="Tapia R."/>
            <person name="Pitluck S."/>
            <person name="Lucas S."/>
            <person name="Woyke T."/>
            <person name="Maupin-Furlow J.A."/>
        </authorList>
    </citation>
    <scope>NUCLEOTIDE SEQUENCE [LARGE SCALE GENOMIC DNA]</scope>
    <source>
        <strain evidence="1">ATCC 43099</strain>
        <strain evidence="3">ATCC 43099 / DSM 3394 / CCM 3739 / CIP 104546 / IAM 13178 / JCM 8861 / NBRC 102185 / NCIMB 2190 / MS3</strain>
    </source>
</reference>
<evidence type="ECO:0000313" key="4">
    <source>
        <dbReference type="Proteomes" id="UP000011543"/>
    </source>
</evidence>
<reference evidence="1" key="4">
    <citation type="submission" date="2016-09" db="EMBL/GenBank/DDBJ databases">
        <authorList>
            <person name="Pfeiffer F."/>
        </authorList>
    </citation>
    <scope>NUCLEOTIDE SEQUENCE</scope>
    <source>
        <strain evidence="1">ATCC 43099</strain>
    </source>
</reference>
<evidence type="ECO:0000313" key="1">
    <source>
        <dbReference type="EMBL" id="ADD03848.1"/>
    </source>
</evidence>
<proteinExistence type="predicted"/>
<name>D3SX28_NATMM</name>
<dbReference type="HOGENOM" id="CLU_2930282_0_0_2"/>
<keyword evidence="3" id="KW-1185">Reference proteome</keyword>
<organism evidence="1 3">
    <name type="scientific">Natrialba magadii (strain ATCC 43099 / DSM 3394 / CCM 3739 / CIP 104546 / IAM 13178 / JCM 8861 / NBRC 102185 / NCIMB 2190 / MS3)</name>
    <name type="common">Natronobacterium magadii</name>
    <dbReference type="NCBI Taxonomy" id="547559"/>
    <lineage>
        <taxon>Archaea</taxon>
        <taxon>Methanobacteriati</taxon>
        <taxon>Methanobacteriota</taxon>
        <taxon>Stenosarchaea group</taxon>
        <taxon>Halobacteria</taxon>
        <taxon>Halobacteriales</taxon>
        <taxon>Natrialbaceae</taxon>
        <taxon>Natrialba</taxon>
    </lineage>
</organism>
<dbReference type="Proteomes" id="UP000011543">
    <property type="component" value="Unassembled WGS sequence"/>
</dbReference>
<dbReference type="PaxDb" id="547559-Nmag_0256"/>